<feature type="region of interest" description="Disordered" evidence="1">
    <location>
        <begin position="370"/>
        <end position="418"/>
    </location>
</feature>
<protein>
    <submittedName>
        <fullName evidence="4">GLUG motif-containing protein</fullName>
    </submittedName>
</protein>
<evidence type="ECO:0000259" key="3">
    <source>
        <dbReference type="Pfam" id="PF07581"/>
    </source>
</evidence>
<dbReference type="RefSeq" id="WP_377469652.1">
    <property type="nucleotide sequence ID" value="NZ_JBHLWN010000031.1"/>
</dbReference>
<feature type="domain" description="GLUG" evidence="3">
    <location>
        <begin position="239"/>
        <end position="263"/>
    </location>
</feature>
<proteinExistence type="predicted"/>
<comment type="caution">
    <text evidence="4">The sequence shown here is derived from an EMBL/GenBank/DDBJ whole genome shotgun (WGS) entry which is preliminary data.</text>
</comment>
<evidence type="ECO:0000256" key="1">
    <source>
        <dbReference type="SAM" id="MobiDB-lite"/>
    </source>
</evidence>
<dbReference type="Gene3D" id="2.160.20.110">
    <property type="match status" value="1"/>
</dbReference>
<keyword evidence="5" id="KW-1185">Reference proteome</keyword>
<evidence type="ECO:0000313" key="4">
    <source>
        <dbReference type="EMBL" id="MFC0212472.1"/>
    </source>
</evidence>
<sequence length="579" mass="59708">MKAFSKIMLMSLLSALLLAVLSPLSSFAASATPPGSGTEADPYLISTVSHLEWVSDEVTNQGNSFQGKFLKLANDIDVAGWTSSYPSFIGSTMYSPFNGTFDGDGHKLINLTKNNLFNNMATGLFAYIGSNGVVKNLGLENVNFNTVGDRVGSIAASNEGTIFNVYATGSIRATDGTQWYGVGGLVGSNLGSSVTNIKGTISASYSAVNVQGNQRVGGLVGFNSGILSNVFAKGDVSGVYYVGGLVGQSSGPSSIVNSYSTGNLFDNSPVGSWPGDHYFGGLVGGTEGGSSQLDASYAYWNTDTSIVVEGVQQNPKLAFGSGDSAGITGKTTSEMTSPQFAQLLNANRKLSSMEWVSNGGVNEGYPLLILASTGDPSGDPGGSGGTEGSGEGTGGGTGDTGGSGGTGGSEGSGSGTISDGVTQDFDIVGTVDATWIIVTVPTAVNFAILPDSADKSFVSAPFQIMNQSNAPIDVKFLGMHSAGQTSTKVVNADKYSDQGWLKLPASKSSSEIALGINIDGKTIWSPSETQYQIPDTEVGLIKLDRLGTKELSLDGKHGRAFNESKVMSYQMYLRVGLAS</sequence>
<gene>
    <name evidence="4" type="ORF">ACFFK0_08355</name>
</gene>
<feature type="domain" description="GLUG" evidence="3">
    <location>
        <begin position="212"/>
        <end position="237"/>
    </location>
</feature>
<feature type="chain" id="PRO_5047459494" evidence="2">
    <location>
        <begin position="29"/>
        <end position="579"/>
    </location>
</feature>
<organism evidence="4 5">
    <name type="scientific">Paenibacillus chartarius</name>
    <dbReference type="NCBI Taxonomy" id="747481"/>
    <lineage>
        <taxon>Bacteria</taxon>
        <taxon>Bacillati</taxon>
        <taxon>Bacillota</taxon>
        <taxon>Bacilli</taxon>
        <taxon>Bacillales</taxon>
        <taxon>Paenibacillaceae</taxon>
        <taxon>Paenibacillus</taxon>
    </lineage>
</organism>
<dbReference type="EMBL" id="JBHLWN010000031">
    <property type="protein sequence ID" value="MFC0212472.1"/>
    <property type="molecule type" value="Genomic_DNA"/>
</dbReference>
<evidence type="ECO:0000256" key="2">
    <source>
        <dbReference type="SAM" id="SignalP"/>
    </source>
</evidence>
<keyword evidence="2" id="KW-0732">Signal</keyword>
<feature type="signal peptide" evidence="2">
    <location>
        <begin position="1"/>
        <end position="28"/>
    </location>
</feature>
<accession>A0ABV6DIN7</accession>
<name>A0ABV6DIN7_9BACL</name>
<feature type="compositionally biased region" description="Gly residues" evidence="1">
    <location>
        <begin position="379"/>
        <end position="414"/>
    </location>
</feature>
<evidence type="ECO:0000313" key="5">
    <source>
        <dbReference type="Proteomes" id="UP001589776"/>
    </source>
</evidence>
<dbReference type="InterPro" id="IPR011493">
    <property type="entry name" value="GLUG"/>
</dbReference>
<dbReference type="Pfam" id="PF07581">
    <property type="entry name" value="Glug"/>
    <property type="match status" value="2"/>
</dbReference>
<dbReference type="Proteomes" id="UP001589776">
    <property type="component" value="Unassembled WGS sequence"/>
</dbReference>
<reference evidence="4 5" key="1">
    <citation type="submission" date="2024-09" db="EMBL/GenBank/DDBJ databases">
        <authorList>
            <person name="Sun Q."/>
            <person name="Mori K."/>
        </authorList>
    </citation>
    <scope>NUCLEOTIDE SEQUENCE [LARGE SCALE GENOMIC DNA]</scope>
    <source>
        <strain evidence="4 5">CCM 7759</strain>
    </source>
</reference>